<dbReference type="InterPro" id="IPR018107">
    <property type="entry name" value="Na-dicarboxylate_symporter_CS"/>
</dbReference>
<evidence type="ECO:0000313" key="18">
    <source>
        <dbReference type="EMBL" id="TNN51927.1"/>
    </source>
</evidence>
<keyword evidence="5 17" id="KW-0812">Transmembrane</keyword>
<evidence type="ECO:0000256" key="11">
    <source>
        <dbReference type="ARBA" id="ARBA00023053"/>
    </source>
</evidence>
<keyword evidence="12 17" id="KW-0472">Membrane</keyword>
<comment type="subunit">
    <text evidence="2">Homotrimer.</text>
</comment>
<organism evidence="18 19">
    <name type="scientific">Liparis tanakae</name>
    <name type="common">Tanaka's snailfish</name>
    <dbReference type="NCBI Taxonomy" id="230148"/>
    <lineage>
        <taxon>Eukaryota</taxon>
        <taxon>Metazoa</taxon>
        <taxon>Chordata</taxon>
        <taxon>Craniata</taxon>
        <taxon>Vertebrata</taxon>
        <taxon>Euteleostomi</taxon>
        <taxon>Actinopterygii</taxon>
        <taxon>Neopterygii</taxon>
        <taxon>Teleostei</taxon>
        <taxon>Neoteleostei</taxon>
        <taxon>Acanthomorphata</taxon>
        <taxon>Eupercaria</taxon>
        <taxon>Perciformes</taxon>
        <taxon>Cottioidei</taxon>
        <taxon>Cottales</taxon>
        <taxon>Liparidae</taxon>
        <taxon>Liparis</taxon>
    </lineage>
</organism>
<dbReference type="PANTHER" id="PTHR11958:SF24">
    <property type="entry name" value="EXCITATORY AMINO ACID TRANSPORTER 1"/>
    <property type="match status" value="1"/>
</dbReference>
<dbReference type="SUPFAM" id="SSF118215">
    <property type="entry name" value="Proton glutamate symport protein"/>
    <property type="match status" value="1"/>
</dbReference>
<keyword evidence="11" id="KW-0915">Sodium</keyword>
<dbReference type="PANTHER" id="PTHR11958">
    <property type="entry name" value="SODIUM/DICARBOXYLATE SYMPORTER-RELATED"/>
    <property type="match status" value="1"/>
</dbReference>
<name>A0A4Z2GEJ0_9TELE</name>
<comment type="similarity">
    <text evidence="17">Belongs to the dicarboxylate/amino acid:cation symporter (DAACS) (TC 2.A.23) family.</text>
</comment>
<accession>A0A4Z2GEJ0</accession>
<gene>
    <name evidence="18" type="primary">SLC1A3_3</name>
    <name evidence="18" type="ORF">EYF80_037834</name>
</gene>
<evidence type="ECO:0000256" key="17">
    <source>
        <dbReference type="RuleBase" id="RU361216"/>
    </source>
</evidence>
<dbReference type="GO" id="GO:0046872">
    <property type="term" value="F:metal ion binding"/>
    <property type="evidence" value="ECO:0007669"/>
    <property type="project" value="UniProtKB-KW"/>
</dbReference>
<dbReference type="InterPro" id="IPR001991">
    <property type="entry name" value="Na-dicarboxylate_symporter"/>
</dbReference>
<dbReference type="PRINTS" id="PR00173">
    <property type="entry name" value="EDTRNSPORT"/>
</dbReference>
<keyword evidence="4" id="KW-1003">Cell membrane</keyword>
<protein>
    <recommendedName>
        <fullName evidence="17">Amino acid transporter</fullName>
    </recommendedName>
</protein>
<evidence type="ECO:0000256" key="12">
    <source>
        <dbReference type="ARBA" id="ARBA00023136"/>
    </source>
</evidence>
<dbReference type="GO" id="GO:0015501">
    <property type="term" value="F:glutamate:sodium symporter activity"/>
    <property type="evidence" value="ECO:0007669"/>
    <property type="project" value="TreeGrafter"/>
</dbReference>
<keyword evidence="7 17" id="KW-0769">Symport</keyword>
<evidence type="ECO:0000256" key="4">
    <source>
        <dbReference type="ARBA" id="ARBA00022475"/>
    </source>
</evidence>
<evidence type="ECO:0000256" key="15">
    <source>
        <dbReference type="ARBA" id="ARBA00048715"/>
    </source>
</evidence>
<evidence type="ECO:0000256" key="2">
    <source>
        <dbReference type="ARBA" id="ARBA00011233"/>
    </source>
</evidence>
<evidence type="ECO:0000256" key="13">
    <source>
        <dbReference type="ARBA" id="ARBA00023180"/>
    </source>
</evidence>
<dbReference type="EMBL" id="SRLO01000565">
    <property type="protein sequence ID" value="TNN51927.1"/>
    <property type="molecule type" value="Genomic_DNA"/>
</dbReference>
<dbReference type="InterPro" id="IPR050746">
    <property type="entry name" value="DAACS"/>
</dbReference>
<comment type="catalytic activity">
    <reaction evidence="14">
        <text>K(+)(in) + L-glutamate(out) + 3 Na(+)(out) + H(+)(out) = K(+)(out) + L-glutamate(in) + 3 Na(+)(in) + H(+)(in)</text>
        <dbReference type="Rhea" id="RHEA:70699"/>
        <dbReference type="ChEBI" id="CHEBI:15378"/>
        <dbReference type="ChEBI" id="CHEBI:29101"/>
        <dbReference type="ChEBI" id="CHEBI:29103"/>
        <dbReference type="ChEBI" id="CHEBI:29985"/>
    </reaction>
</comment>
<evidence type="ECO:0000256" key="16">
    <source>
        <dbReference type="ARBA" id="ARBA00049118"/>
    </source>
</evidence>
<feature type="transmembrane region" description="Helical" evidence="17">
    <location>
        <begin position="35"/>
        <end position="57"/>
    </location>
</feature>
<keyword evidence="9" id="KW-0029">Amino-acid transport</keyword>
<comment type="caution">
    <text evidence="17">Lacks conserved residue(s) required for the propagation of feature annotation.</text>
</comment>
<comment type="catalytic activity">
    <reaction evidence="16">
        <text>D-aspartate(out) + K(+)(in) + 3 Na(+)(out) + H(+)(out) = D-aspartate(in) + K(+)(out) + 3 Na(+)(in) + H(+)(in)</text>
        <dbReference type="Rhea" id="RHEA:71379"/>
        <dbReference type="ChEBI" id="CHEBI:15378"/>
        <dbReference type="ChEBI" id="CHEBI:29101"/>
        <dbReference type="ChEBI" id="CHEBI:29103"/>
        <dbReference type="ChEBI" id="CHEBI:29990"/>
    </reaction>
</comment>
<keyword evidence="8" id="KW-0630">Potassium</keyword>
<comment type="subcellular location">
    <subcellularLocation>
        <location evidence="1">Cell membrane</location>
        <topology evidence="1">Multi-pass membrane protein</topology>
    </subcellularLocation>
    <subcellularLocation>
        <location evidence="17">Membrane</location>
        <topology evidence="17">Multi-pass membrane protein</topology>
    </subcellularLocation>
</comment>
<dbReference type="GO" id="GO:0005886">
    <property type="term" value="C:plasma membrane"/>
    <property type="evidence" value="ECO:0007669"/>
    <property type="project" value="UniProtKB-SubCell"/>
</dbReference>
<reference evidence="18 19" key="1">
    <citation type="submission" date="2019-03" db="EMBL/GenBank/DDBJ databases">
        <title>First draft genome of Liparis tanakae, snailfish: a comprehensive survey of snailfish specific genes.</title>
        <authorList>
            <person name="Kim W."/>
            <person name="Song I."/>
            <person name="Jeong J.-H."/>
            <person name="Kim D."/>
            <person name="Kim S."/>
            <person name="Ryu S."/>
            <person name="Song J.Y."/>
            <person name="Lee S.K."/>
        </authorList>
    </citation>
    <scope>NUCLEOTIDE SEQUENCE [LARGE SCALE GENOMIC DNA]</scope>
    <source>
        <tissue evidence="18">Muscle</tissue>
    </source>
</reference>
<evidence type="ECO:0000256" key="1">
    <source>
        <dbReference type="ARBA" id="ARBA00004651"/>
    </source>
</evidence>
<dbReference type="AlphaFoldDB" id="A0A4Z2GEJ0"/>
<comment type="catalytic activity">
    <reaction evidence="15">
        <text>K(+)(in) + L-aspartate(out) + 3 Na(+)(out) + H(+)(out) = K(+)(out) + L-aspartate(in) + 3 Na(+)(in) + H(+)(in)</text>
        <dbReference type="Rhea" id="RHEA:70851"/>
        <dbReference type="ChEBI" id="CHEBI:15378"/>
        <dbReference type="ChEBI" id="CHEBI:29101"/>
        <dbReference type="ChEBI" id="CHEBI:29103"/>
        <dbReference type="ChEBI" id="CHEBI:29991"/>
    </reaction>
</comment>
<evidence type="ECO:0000256" key="14">
    <source>
        <dbReference type="ARBA" id="ARBA00047601"/>
    </source>
</evidence>
<dbReference type="InterPro" id="IPR036458">
    <property type="entry name" value="Na:dicarbo_symporter_sf"/>
</dbReference>
<dbReference type="PROSITE" id="PS00713">
    <property type="entry name" value="NA_DICARBOXYL_SYMP_1"/>
    <property type="match status" value="1"/>
</dbReference>
<keyword evidence="6" id="KW-0479">Metal-binding</keyword>
<keyword evidence="3 17" id="KW-0813">Transport</keyword>
<dbReference type="GO" id="GO:0098712">
    <property type="term" value="P:L-glutamate import across plasma membrane"/>
    <property type="evidence" value="ECO:0007669"/>
    <property type="project" value="TreeGrafter"/>
</dbReference>
<dbReference type="Proteomes" id="UP000314294">
    <property type="component" value="Unassembled WGS sequence"/>
</dbReference>
<evidence type="ECO:0000256" key="5">
    <source>
        <dbReference type="ARBA" id="ARBA00022692"/>
    </source>
</evidence>
<keyword evidence="10 17" id="KW-1133">Transmembrane helix</keyword>
<dbReference type="GO" id="GO:0070779">
    <property type="term" value="P:D-aspartate import across plasma membrane"/>
    <property type="evidence" value="ECO:0007669"/>
    <property type="project" value="TreeGrafter"/>
</dbReference>
<dbReference type="GO" id="GO:0005313">
    <property type="term" value="F:L-glutamate transmembrane transporter activity"/>
    <property type="evidence" value="ECO:0007669"/>
    <property type="project" value="TreeGrafter"/>
</dbReference>
<evidence type="ECO:0000256" key="6">
    <source>
        <dbReference type="ARBA" id="ARBA00022723"/>
    </source>
</evidence>
<dbReference type="Gene3D" id="1.10.3860.10">
    <property type="entry name" value="Sodium:dicarboxylate symporter"/>
    <property type="match status" value="1"/>
</dbReference>
<comment type="caution">
    <text evidence="18">The sequence shown here is derived from an EMBL/GenBank/DDBJ whole genome shotgun (WGS) entry which is preliminary data.</text>
</comment>
<proteinExistence type="inferred from homology"/>
<evidence type="ECO:0000256" key="10">
    <source>
        <dbReference type="ARBA" id="ARBA00022989"/>
    </source>
</evidence>
<evidence type="ECO:0000256" key="9">
    <source>
        <dbReference type="ARBA" id="ARBA00022970"/>
    </source>
</evidence>
<feature type="transmembrane region" description="Helical" evidence="17">
    <location>
        <begin position="78"/>
        <end position="98"/>
    </location>
</feature>
<evidence type="ECO:0000256" key="3">
    <source>
        <dbReference type="ARBA" id="ARBA00022448"/>
    </source>
</evidence>
<dbReference type="GO" id="GO:0140009">
    <property type="term" value="P:L-aspartate import across plasma membrane"/>
    <property type="evidence" value="ECO:0007669"/>
    <property type="project" value="TreeGrafter"/>
</dbReference>
<dbReference type="Pfam" id="PF00375">
    <property type="entry name" value="SDF"/>
    <property type="match status" value="1"/>
</dbReference>
<sequence>MQRLRESLHIRTMKAKRKVEEISKEDVQAFLRKNAFVLFTVGAVIVGIVLGFTLRPYKMTYREMKYFSFPGELLMRMLQMLVLPLLVSSLITGMASGLEAGRDIPSVIFDL</sequence>
<dbReference type="OrthoDB" id="5877963at2759"/>
<evidence type="ECO:0000313" key="19">
    <source>
        <dbReference type="Proteomes" id="UP000314294"/>
    </source>
</evidence>
<evidence type="ECO:0000256" key="8">
    <source>
        <dbReference type="ARBA" id="ARBA00022958"/>
    </source>
</evidence>
<dbReference type="GO" id="GO:0015175">
    <property type="term" value="F:neutral L-amino acid transmembrane transporter activity"/>
    <property type="evidence" value="ECO:0007669"/>
    <property type="project" value="TreeGrafter"/>
</dbReference>
<evidence type="ECO:0000256" key="7">
    <source>
        <dbReference type="ARBA" id="ARBA00022847"/>
    </source>
</evidence>
<keyword evidence="19" id="KW-1185">Reference proteome</keyword>
<keyword evidence="13" id="KW-0325">Glycoprotein</keyword>